<dbReference type="GO" id="GO:0004407">
    <property type="term" value="F:histone deacetylase activity"/>
    <property type="evidence" value="ECO:0007669"/>
    <property type="project" value="TreeGrafter"/>
</dbReference>
<dbReference type="EMBL" id="CAJOBA010000455">
    <property type="protein sequence ID" value="CAF3533569.1"/>
    <property type="molecule type" value="Genomic_DNA"/>
</dbReference>
<evidence type="ECO:0000259" key="2">
    <source>
        <dbReference type="Pfam" id="PF00850"/>
    </source>
</evidence>
<dbReference type="EMBL" id="CAJNOK010000455">
    <property type="protein sequence ID" value="CAF0754478.1"/>
    <property type="molecule type" value="Genomic_DNA"/>
</dbReference>
<gene>
    <name evidence="4" type="ORF">GPM918_LOCUS10132</name>
    <name evidence="3" type="ORF">OVA965_LOCUS2205</name>
    <name evidence="6" type="ORF">SRO942_LOCUS10133</name>
    <name evidence="5" type="ORF">TMI583_LOCUS2205</name>
</gene>
<dbReference type="InterPro" id="IPR007763">
    <property type="entry name" value="NDUFA12"/>
</dbReference>
<proteinExistence type="inferred from homology"/>
<dbReference type="InterPro" id="IPR000286">
    <property type="entry name" value="HDACs"/>
</dbReference>
<dbReference type="SUPFAM" id="SSF52768">
    <property type="entry name" value="Arginase/deacetylase"/>
    <property type="match status" value="2"/>
</dbReference>
<dbReference type="OrthoDB" id="424012at2759"/>
<dbReference type="Pfam" id="PF05071">
    <property type="entry name" value="NDUFA12"/>
    <property type="match status" value="1"/>
</dbReference>
<reference evidence="4" key="1">
    <citation type="submission" date="2021-02" db="EMBL/GenBank/DDBJ databases">
        <authorList>
            <person name="Nowell W R."/>
        </authorList>
    </citation>
    <scope>NUCLEOTIDE SEQUENCE</scope>
</reference>
<evidence type="ECO:0000313" key="5">
    <source>
        <dbReference type="EMBL" id="CAF3533569.1"/>
    </source>
</evidence>
<evidence type="ECO:0000313" key="3">
    <source>
        <dbReference type="EMBL" id="CAF0754478.1"/>
    </source>
</evidence>
<comment type="caution">
    <text evidence="4">The sequence shown here is derived from an EMBL/GenBank/DDBJ whole genome shotgun (WGS) entry which is preliminary data.</text>
</comment>
<name>A0A814BJ75_9BILA</name>
<dbReference type="PANTHER" id="PTHR10625">
    <property type="entry name" value="HISTONE DEACETYLASE HDAC1-RELATED"/>
    <property type="match status" value="1"/>
</dbReference>
<dbReference type="Proteomes" id="UP000682733">
    <property type="component" value="Unassembled WGS sequence"/>
</dbReference>
<feature type="domain" description="Histone deacetylase" evidence="2">
    <location>
        <begin position="38"/>
        <end position="248"/>
    </location>
</feature>
<dbReference type="InterPro" id="IPR037138">
    <property type="entry name" value="His_deacetylse_dom_sf"/>
</dbReference>
<comment type="similarity">
    <text evidence="1">Belongs to the complex I NDUFA12 subunit family.</text>
</comment>
<dbReference type="PANTHER" id="PTHR10625:SF38">
    <property type="entry name" value="HISTONE DEACETYLASE 6, ISOFORM G"/>
    <property type="match status" value="1"/>
</dbReference>
<dbReference type="Gene3D" id="3.40.800.20">
    <property type="entry name" value="Histone deacetylase domain"/>
    <property type="match status" value="2"/>
</dbReference>
<evidence type="ECO:0000313" key="6">
    <source>
        <dbReference type="EMBL" id="CAF3708126.1"/>
    </source>
</evidence>
<dbReference type="GO" id="GO:0040029">
    <property type="term" value="P:epigenetic regulation of gene expression"/>
    <property type="evidence" value="ECO:0007669"/>
    <property type="project" value="TreeGrafter"/>
</dbReference>
<dbReference type="PRINTS" id="PR01270">
    <property type="entry name" value="HDASUPER"/>
</dbReference>
<dbReference type="Proteomes" id="UP000677228">
    <property type="component" value="Unassembled WGS sequence"/>
</dbReference>
<dbReference type="GO" id="GO:0000118">
    <property type="term" value="C:histone deacetylase complex"/>
    <property type="evidence" value="ECO:0007669"/>
    <property type="project" value="TreeGrafter"/>
</dbReference>
<dbReference type="Pfam" id="PF00850">
    <property type="entry name" value="Hist_deacetyl"/>
    <property type="match status" value="2"/>
</dbReference>
<keyword evidence="7" id="KW-1185">Reference proteome</keyword>
<protein>
    <recommendedName>
        <fullName evidence="2">Histone deacetylase domain-containing protein</fullName>
    </recommendedName>
</protein>
<evidence type="ECO:0000256" key="1">
    <source>
        <dbReference type="ARBA" id="ARBA00007355"/>
    </source>
</evidence>
<dbReference type="InterPro" id="IPR023696">
    <property type="entry name" value="Ureohydrolase_dom_sf"/>
</dbReference>
<dbReference type="EMBL" id="CAJNOQ010001962">
    <property type="protein sequence ID" value="CAF0930061.1"/>
    <property type="molecule type" value="Genomic_DNA"/>
</dbReference>
<accession>A0A814BJ75</accession>
<dbReference type="GO" id="GO:0045271">
    <property type="term" value="C:respiratory chain complex I"/>
    <property type="evidence" value="ECO:0007669"/>
    <property type="project" value="InterPro"/>
</dbReference>
<organism evidence="4 7">
    <name type="scientific">Didymodactylos carnosus</name>
    <dbReference type="NCBI Taxonomy" id="1234261"/>
    <lineage>
        <taxon>Eukaryota</taxon>
        <taxon>Metazoa</taxon>
        <taxon>Spiralia</taxon>
        <taxon>Gnathifera</taxon>
        <taxon>Rotifera</taxon>
        <taxon>Eurotatoria</taxon>
        <taxon>Bdelloidea</taxon>
        <taxon>Philodinida</taxon>
        <taxon>Philodinidae</taxon>
        <taxon>Didymodactylos</taxon>
    </lineage>
</organism>
<sequence length="966" mass="109933">MAHSPTLEIGQEKTEKCITGYTYDELMLKHACPWAPEHQEGPHRLRRLLDRLKELSLLDRCQFIRGRLATEDEVFLNHSRAIVEKLKQAPVKLLDENHTELKKFCQQYDDVYLNEYSYELALLAIGNCLELLDSVMSGKCRNGFALVRPPGHHAMHNEPNGYCLLNNVACTAKQAIEKYKAQRVLIVDWDVHHGQGSQYAFYDTNKVLYISTHRYEYGDFWPKLLDSDFDQIGKDQGKGYNINIPLNKYDPDLVLISAGYDVAIGCPEGEMLITPDTFAHLTHYLKGLANGKVLVLLEGGYCPQTLAESGAWTLRSLLGDPCSPLLPCKNPDPITLKTVACCKHVLKPFWKSLAIDNTDGSEFWIEEAKRKRSLFPLNTHTDANRRAEYPLTPLLNTPLSKEKQQILDKKIQQALDIGKHTQPHERGRTLLVYDEKMLKYNAEWHVERPGRITAIWEGLRRRHLSDRCLMVDSRYATKEEILLAHNDEFYEKQKSIKTMTVDELEIANVEAREKSLIYSTDLFDNALLAAGSCLNLVDAVMEGKGQNGFAVVRPPGHHAHCSQDSGFCYFNNVAIVARYLQKKYGIKKILIADFDYHMGDGTKDIFYDDPSVLYMSLHCEDAFPPNEGSETDFGIKNGQGFNVNIGWKYFRYAAHDGDYIHSFHHIILPIAYEFAPEIVLVSAGFDAAEGDRVGYGKLSAVSYSQMTHMLLSLAGGRVIEILEGGYNLTQLDNCASACVSALLGDIPLRCTESTMRIPQKEVSCLTIPLVKDVHRTYWTSLFRVPTEHGDESDVTKSIEDNPETIALQLEKHLTITKVVEEHKFRNLALAVRQAGGLGGVLKQLYRNDEVKDGDLIGVDKYGNRYYQNLRYFVGRSRWVIYADHVGLDYDASQIPPEWHRWLQYIGDNPPTEQPYKRYPWMIDNIENKTGTSQIYVPYTTVQRKVQSWMPPKSQQEQIEAGMTKTK</sequence>
<dbReference type="Proteomes" id="UP000663829">
    <property type="component" value="Unassembled WGS sequence"/>
</dbReference>
<dbReference type="InterPro" id="IPR023801">
    <property type="entry name" value="His_deacetylse_dom"/>
</dbReference>
<feature type="domain" description="Histone deacetylase" evidence="2">
    <location>
        <begin position="445"/>
        <end position="742"/>
    </location>
</feature>
<dbReference type="AlphaFoldDB" id="A0A814BJ75"/>
<evidence type="ECO:0000313" key="4">
    <source>
        <dbReference type="EMBL" id="CAF0930061.1"/>
    </source>
</evidence>
<dbReference type="EMBL" id="CAJOBC010001962">
    <property type="protein sequence ID" value="CAF3708126.1"/>
    <property type="molecule type" value="Genomic_DNA"/>
</dbReference>
<dbReference type="Proteomes" id="UP000681722">
    <property type="component" value="Unassembled WGS sequence"/>
</dbReference>
<evidence type="ECO:0000313" key="7">
    <source>
        <dbReference type="Proteomes" id="UP000663829"/>
    </source>
</evidence>